<protein>
    <submittedName>
        <fullName evidence="1">Uncharacterized protein</fullName>
    </submittedName>
</protein>
<organism evidence="1 2">
    <name type="scientific">Xanthomonas phage RiverRider</name>
    <dbReference type="NCBI Taxonomy" id="2108116"/>
    <lineage>
        <taxon>Viruses</taxon>
        <taxon>Duplodnaviria</taxon>
        <taxon>Heunggongvirae</taxon>
        <taxon>Uroviricota</taxon>
        <taxon>Caudoviricetes</taxon>
        <taxon>Schitoviridae</taxon>
        <taxon>Riverridervirus</taxon>
        <taxon>Riverridervirus riverrider</taxon>
    </lineage>
</organism>
<gene>
    <name evidence="1" type="ORF">RIVERRIDER_29</name>
</gene>
<sequence length="120" mass="14300">MSKTIYLDGTETLIYTRSLIETNYRPNSMVSLSEMEVMECVRTACLYPGQPCIMEFNQPQDPYRRERLATKLLAALDLRNHHHYELYVNHTNMQLLIRHRDSSRSYYQIKAEIPWIKFTP</sequence>
<dbReference type="Proteomes" id="UP000241502">
    <property type="component" value="Segment"/>
</dbReference>
<proteinExistence type="predicted"/>
<accession>A0A2P1JUT0</accession>
<reference evidence="1" key="1">
    <citation type="submission" date="2018-02" db="EMBL/GenBank/DDBJ databases">
        <authorList>
            <person name="Miller M."/>
            <person name="Deiulio A."/>
            <person name="Douthitt C."/>
            <person name="McMahon J."/>
            <person name="Holland C."/>
            <person name="Wiersma-Koch H."/>
            <person name="Turechek W."/>
            <person name="D'Elia T."/>
        </authorList>
    </citation>
    <scope>NUCLEOTIDE SEQUENCE [LARGE SCALE GENOMIC DNA]</scope>
</reference>
<name>A0A2P1JUT0_9CAUD</name>
<dbReference type="EMBL" id="MG983743">
    <property type="protein sequence ID" value="AVO23117.1"/>
    <property type="molecule type" value="Genomic_DNA"/>
</dbReference>
<keyword evidence="2" id="KW-1185">Reference proteome</keyword>
<evidence type="ECO:0000313" key="1">
    <source>
        <dbReference type="EMBL" id="AVO23117.1"/>
    </source>
</evidence>
<evidence type="ECO:0000313" key="2">
    <source>
        <dbReference type="Proteomes" id="UP000241502"/>
    </source>
</evidence>